<feature type="domain" description="Aminotransferase class I/classII large" evidence="6">
    <location>
        <begin position="37"/>
        <end position="379"/>
    </location>
</feature>
<accession>A0A177ZIM6</accession>
<dbReference type="NCBIfam" id="TIGR04350">
    <property type="entry name" value="C_S_lyase_PatB"/>
    <property type="match status" value="1"/>
</dbReference>
<dbReference type="EMBL" id="LDJR01000058">
    <property type="protein sequence ID" value="OAK67806.1"/>
    <property type="molecule type" value="Genomic_DNA"/>
</dbReference>
<comment type="similarity">
    <text evidence="5">Belongs to the class-II pyridoxal-phosphate-dependent aminotransferase family. MalY/PatB cystathionine beta-lyase subfamily.</text>
</comment>
<dbReference type="InterPro" id="IPR027619">
    <property type="entry name" value="C-S_lyase_PatB-like"/>
</dbReference>
<evidence type="ECO:0000259" key="6">
    <source>
        <dbReference type="Pfam" id="PF00155"/>
    </source>
</evidence>
<dbReference type="InterPro" id="IPR015424">
    <property type="entry name" value="PyrdxlP-dep_Trfase"/>
</dbReference>
<dbReference type="InterPro" id="IPR015422">
    <property type="entry name" value="PyrdxlP-dep_Trfase_small"/>
</dbReference>
<dbReference type="CDD" id="cd00609">
    <property type="entry name" value="AAT_like"/>
    <property type="match status" value="1"/>
</dbReference>
<organism evidence="7 8">
    <name type="scientific">Lederbergia galactosidilytica</name>
    <dbReference type="NCBI Taxonomy" id="217031"/>
    <lineage>
        <taxon>Bacteria</taxon>
        <taxon>Bacillati</taxon>
        <taxon>Bacillota</taxon>
        <taxon>Bacilli</taxon>
        <taxon>Bacillales</taxon>
        <taxon>Bacillaceae</taxon>
        <taxon>Lederbergia</taxon>
    </lineage>
</organism>
<evidence type="ECO:0000256" key="2">
    <source>
        <dbReference type="ARBA" id="ARBA00012224"/>
    </source>
</evidence>
<dbReference type="Gene3D" id="3.90.1150.10">
    <property type="entry name" value="Aspartate Aminotransferase, domain 1"/>
    <property type="match status" value="1"/>
</dbReference>
<dbReference type="InterPro" id="IPR051798">
    <property type="entry name" value="Class-II_PLP-Dep_Aminotrans"/>
</dbReference>
<dbReference type="InterPro" id="IPR004839">
    <property type="entry name" value="Aminotransferase_I/II_large"/>
</dbReference>
<keyword evidence="3" id="KW-0663">Pyridoxal phosphate</keyword>
<dbReference type="SUPFAM" id="SSF53383">
    <property type="entry name" value="PLP-dependent transferases"/>
    <property type="match status" value="1"/>
</dbReference>
<dbReference type="PATRIC" id="fig|217031.6.peg.3737"/>
<evidence type="ECO:0000256" key="5">
    <source>
        <dbReference type="ARBA" id="ARBA00037974"/>
    </source>
</evidence>
<dbReference type="GO" id="GO:0047804">
    <property type="term" value="F:cysteine-S-conjugate beta-lyase activity"/>
    <property type="evidence" value="ECO:0007669"/>
    <property type="project" value="UniProtKB-EC"/>
</dbReference>
<dbReference type="Proteomes" id="UP000077881">
    <property type="component" value="Unassembled WGS sequence"/>
</dbReference>
<evidence type="ECO:0000313" key="8">
    <source>
        <dbReference type="Proteomes" id="UP000077881"/>
    </source>
</evidence>
<dbReference type="Gene3D" id="3.40.640.10">
    <property type="entry name" value="Type I PLP-dependent aspartate aminotransferase-like (Major domain)"/>
    <property type="match status" value="1"/>
</dbReference>
<evidence type="ECO:0000313" key="7">
    <source>
        <dbReference type="EMBL" id="OAK67806.1"/>
    </source>
</evidence>
<dbReference type="GO" id="GO:0030170">
    <property type="term" value="F:pyridoxal phosphate binding"/>
    <property type="evidence" value="ECO:0007669"/>
    <property type="project" value="InterPro"/>
</dbReference>
<reference evidence="7 8" key="1">
    <citation type="submission" date="2015-05" db="EMBL/GenBank/DDBJ databases">
        <title>Comparison of genome.</title>
        <authorList>
            <person name="Zheng Z."/>
            <person name="Sun M."/>
        </authorList>
    </citation>
    <scope>NUCLEOTIDE SEQUENCE [LARGE SCALE GENOMIC DNA]</scope>
    <source>
        <strain evidence="7 8">G25-74</strain>
    </source>
</reference>
<gene>
    <name evidence="7" type="ORF">ABB05_17260</name>
</gene>
<evidence type="ECO:0000256" key="1">
    <source>
        <dbReference type="ARBA" id="ARBA00001933"/>
    </source>
</evidence>
<dbReference type="PANTHER" id="PTHR43525:SF1">
    <property type="entry name" value="PROTEIN MALY"/>
    <property type="match status" value="1"/>
</dbReference>
<evidence type="ECO:0000256" key="4">
    <source>
        <dbReference type="ARBA" id="ARBA00023239"/>
    </source>
</evidence>
<dbReference type="EC" id="4.4.1.13" evidence="2"/>
<proteinExistence type="inferred from homology"/>
<dbReference type="PANTHER" id="PTHR43525">
    <property type="entry name" value="PROTEIN MALY"/>
    <property type="match status" value="1"/>
</dbReference>
<comment type="caution">
    <text evidence="7">The sequence shown here is derived from an EMBL/GenBank/DDBJ whole genome shotgun (WGS) entry which is preliminary data.</text>
</comment>
<comment type="cofactor">
    <cofactor evidence="1">
        <name>pyridoxal 5'-phosphate</name>
        <dbReference type="ChEBI" id="CHEBI:597326"/>
    </cofactor>
</comment>
<dbReference type="OrthoDB" id="9802872at2"/>
<keyword evidence="8" id="KW-1185">Reference proteome</keyword>
<protein>
    <recommendedName>
        <fullName evidence="2">cysteine-S-conjugate beta-lyase</fullName>
        <ecNumber evidence="2">4.4.1.13</ecNumber>
    </recommendedName>
</protein>
<dbReference type="AlphaFoldDB" id="A0A177ZIM6"/>
<dbReference type="RefSeq" id="WP_064468591.1">
    <property type="nucleotide sequence ID" value="NZ_LDJR01000058.1"/>
</dbReference>
<name>A0A177ZIM6_9BACI</name>
<dbReference type="InterPro" id="IPR015421">
    <property type="entry name" value="PyrdxlP-dep_Trfase_major"/>
</dbReference>
<keyword evidence="4 7" id="KW-0456">Lyase</keyword>
<evidence type="ECO:0000256" key="3">
    <source>
        <dbReference type="ARBA" id="ARBA00022898"/>
    </source>
</evidence>
<dbReference type="Pfam" id="PF00155">
    <property type="entry name" value="Aminotran_1_2"/>
    <property type="match status" value="1"/>
</dbReference>
<dbReference type="STRING" id="217031.ABB05_17260"/>
<sequence length="388" mass="43928">MYKLNEKADRINTSSLKWDGMKPAFGNNELLPMWVADMDFSPPIAVIEKLKERIDHGVFGYTIANENTAQAIVDWTSKRHGWEIQPEWILYSPGVVPSIGMAIQAFTEVGDKVLLQSPVYTPFFNMIENNMREVVNSPLKLVNGRYEIDFADFEEKLKSGVKLFLLCSPHNPGGRVWSKEELTKIAELCKQYGVLIAADEIHADITFAPYQHFPLTSLDPSYQDFVVTFMAPSKTFNLAGLQASFIVVPNQEMRKKLILIQQTVNLTSLNTFGMIAMEAAYRDGEEWLNECIDYIEENINLIDEVISQSIPELEVMRPEGSYLVWIDCRKTGLNDKQLRDTLLEKAKLAVNFGASYGKGGEGFIRLNPACHRSIVEEGLNRLKLAFES</sequence>